<name>A0A1T5EJD5_9SPHN</name>
<protein>
    <submittedName>
        <fullName evidence="2">Uncharacterized protein</fullName>
    </submittedName>
</protein>
<evidence type="ECO:0000256" key="1">
    <source>
        <dbReference type="SAM" id="Phobius"/>
    </source>
</evidence>
<keyword evidence="1" id="KW-1133">Transmembrane helix</keyword>
<proteinExistence type="predicted"/>
<dbReference type="EMBL" id="FUYP01000022">
    <property type="protein sequence ID" value="SKB83979.1"/>
    <property type="molecule type" value="Genomic_DNA"/>
</dbReference>
<feature type="transmembrane region" description="Helical" evidence="1">
    <location>
        <begin position="21"/>
        <end position="38"/>
    </location>
</feature>
<sequence length="39" mass="4287">MNKLEPEAKHPGHRGGMSMSYRSFAAMIATSTIVMFGLM</sequence>
<gene>
    <name evidence="2" type="ORF">SAMN06295937_102235</name>
</gene>
<organism evidence="2 3">
    <name type="scientific">Sphingopyxis flava</name>
    <dbReference type="NCBI Taxonomy" id="1507287"/>
    <lineage>
        <taxon>Bacteria</taxon>
        <taxon>Pseudomonadati</taxon>
        <taxon>Pseudomonadota</taxon>
        <taxon>Alphaproteobacteria</taxon>
        <taxon>Sphingomonadales</taxon>
        <taxon>Sphingomonadaceae</taxon>
        <taxon>Sphingopyxis</taxon>
    </lineage>
</organism>
<accession>A0A1T5EJD5</accession>
<keyword evidence="3" id="KW-1185">Reference proteome</keyword>
<reference evidence="3" key="1">
    <citation type="submission" date="2017-02" db="EMBL/GenBank/DDBJ databases">
        <authorList>
            <person name="Varghese N."/>
            <person name="Submissions S."/>
        </authorList>
    </citation>
    <scope>NUCLEOTIDE SEQUENCE [LARGE SCALE GENOMIC DNA]</scope>
    <source>
        <strain evidence="3">R11H</strain>
    </source>
</reference>
<dbReference type="Proteomes" id="UP000190044">
    <property type="component" value="Unassembled WGS sequence"/>
</dbReference>
<evidence type="ECO:0000313" key="3">
    <source>
        <dbReference type="Proteomes" id="UP000190044"/>
    </source>
</evidence>
<keyword evidence="1" id="KW-0812">Transmembrane</keyword>
<keyword evidence="1" id="KW-0472">Membrane</keyword>
<evidence type="ECO:0000313" key="2">
    <source>
        <dbReference type="EMBL" id="SKB83979.1"/>
    </source>
</evidence>
<dbReference type="AlphaFoldDB" id="A0A1T5EJD5"/>